<gene>
    <name evidence="2" type="ORF">E2C01_079718</name>
</gene>
<feature type="region of interest" description="Disordered" evidence="1">
    <location>
        <begin position="37"/>
        <end position="97"/>
    </location>
</feature>
<sequence>MTQYLRTTQTSTLHIPYSPCHAEDRWPRNCTLRYNTNTTNKLTPPSPSLPSFSPSLSLKLPPNMPGTNKQGEVNTSTTNTTTTTITTTTTPPPSLPNARLLRQNVQSILLTSTGGDSERVLSTPSVPQLK</sequence>
<evidence type="ECO:0000313" key="2">
    <source>
        <dbReference type="EMBL" id="MPC84963.1"/>
    </source>
</evidence>
<feature type="compositionally biased region" description="Polar residues" evidence="1">
    <location>
        <begin position="65"/>
        <end position="74"/>
    </location>
</feature>
<dbReference type="AlphaFoldDB" id="A0A5B7IRB8"/>
<protein>
    <submittedName>
        <fullName evidence="2">Uncharacterized protein</fullName>
    </submittedName>
</protein>
<evidence type="ECO:0000313" key="3">
    <source>
        <dbReference type="Proteomes" id="UP000324222"/>
    </source>
</evidence>
<name>A0A5B7IRB8_PORTR</name>
<feature type="compositionally biased region" description="Low complexity" evidence="1">
    <location>
        <begin position="75"/>
        <end position="89"/>
    </location>
</feature>
<accession>A0A5B7IRB8</accession>
<reference evidence="2 3" key="1">
    <citation type="submission" date="2019-05" db="EMBL/GenBank/DDBJ databases">
        <title>Another draft genome of Portunus trituberculatus and its Hox gene families provides insights of decapod evolution.</title>
        <authorList>
            <person name="Jeong J.-H."/>
            <person name="Song I."/>
            <person name="Kim S."/>
            <person name="Choi T."/>
            <person name="Kim D."/>
            <person name="Ryu S."/>
            <person name="Kim W."/>
        </authorList>
    </citation>
    <scope>NUCLEOTIDE SEQUENCE [LARGE SCALE GENOMIC DNA]</scope>
    <source>
        <tissue evidence="2">Muscle</tissue>
    </source>
</reference>
<feature type="compositionally biased region" description="Low complexity" evidence="1">
    <location>
        <begin position="37"/>
        <end position="61"/>
    </location>
</feature>
<dbReference type="EMBL" id="VSRR010066937">
    <property type="protein sequence ID" value="MPC84963.1"/>
    <property type="molecule type" value="Genomic_DNA"/>
</dbReference>
<proteinExistence type="predicted"/>
<evidence type="ECO:0000256" key="1">
    <source>
        <dbReference type="SAM" id="MobiDB-lite"/>
    </source>
</evidence>
<comment type="caution">
    <text evidence="2">The sequence shown here is derived from an EMBL/GenBank/DDBJ whole genome shotgun (WGS) entry which is preliminary data.</text>
</comment>
<keyword evidence="3" id="KW-1185">Reference proteome</keyword>
<dbReference type="Proteomes" id="UP000324222">
    <property type="component" value="Unassembled WGS sequence"/>
</dbReference>
<organism evidence="2 3">
    <name type="scientific">Portunus trituberculatus</name>
    <name type="common">Swimming crab</name>
    <name type="synonym">Neptunus trituberculatus</name>
    <dbReference type="NCBI Taxonomy" id="210409"/>
    <lineage>
        <taxon>Eukaryota</taxon>
        <taxon>Metazoa</taxon>
        <taxon>Ecdysozoa</taxon>
        <taxon>Arthropoda</taxon>
        <taxon>Crustacea</taxon>
        <taxon>Multicrustacea</taxon>
        <taxon>Malacostraca</taxon>
        <taxon>Eumalacostraca</taxon>
        <taxon>Eucarida</taxon>
        <taxon>Decapoda</taxon>
        <taxon>Pleocyemata</taxon>
        <taxon>Brachyura</taxon>
        <taxon>Eubrachyura</taxon>
        <taxon>Portunoidea</taxon>
        <taxon>Portunidae</taxon>
        <taxon>Portuninae</taxon>
        <taxon>Portunus</taxon>
    </lineage>
</organism>